<accession>A0AA38VIJ3</accession>
<dbReference type="InterPro" id="IPR012677">
    <property type="entry name" value="Nucleotide-bd_a/b_plait_sf"/>
</dbReference>
<dbReference type="PANTHER" id="PTHR23236:SF25">
    <property type="entry name" value="RNA-BINDING PROTEIN 34"/>
    <property type="match status" value="1"/>
</dbReference>
<evidence type="ECO:0000313" key="10">
    <source>
        <dbReference type="EMBL" id="KAJ9144445.1"/>
    </source>
</evidence>
<evidence type="ECO:0000259" key="9">
    <source>
        <dbReference type="PROSITE" id="PS50102"/>
    </source>
</evidence>
<sequence>MVTSSKSKLAASSKAVDPTLAALFAESAKPVPVPPKSRYAEAQQPKAAKKKVESEEDEDEEEGDDEELSALDSDEDLSNADLDDLEDGSDGSGDEESDEGSDEEEESGGNDEEEEEEEEASSEDEQVAAAEVLEAVVVNGEPNDRKRKRKNRDDLDDLEAKYLSTLADDEPEPSLKRQKADKDAEAEKSSGEEDEADDAASITSASPPPQHDSITTDPAAAELDKANRTIFLSNVASAAITSRSAKKTLLAHLSTVLDKKASPPQTIESIRFRSTAFSAAGIPKRAAYIKKEVMDATTRSTNAYVVFSDAACVRAAVKELNGTTVLDRHVRVDSVAHPAPVAHRRCVFVGNLGFVDDETVLNTKVTPDGKQTTEKKKRTKAPMDVEEGLWRVFGEKAGKVESVRVVRDAATRVGKGFAYVQFYDENAVESALLLDGKAFPPMLPRPLRVSRCKAPHKTARAQEAKQAKFNFNSRPSKSGARAGDYVPKPTPETQTLSGRAQKLLGKSVAAKVAHEARLKEKKGRTRERREKGGGSGGGERATGANDTAVGVKGAMDKFKSPEDIVFEGRRASSKDGKPRDLKLKGQRGKKSDPRKKRRSAKDSRGGQRAAKWRASGKGGK</sequence>
<dbReference type="AlphaFoldDB" id="A0AA38VIJ3"/>
<feature type="region of interest" description="Disordered" evidence="8">
    <location>
        <begin position="26"/>
        <end position="216"/>
    </location>
</feature>
<dbReference type="InterPro" id="IPR035979">
    <property type="entry name" value="RBD_domain_sf"/>
</dbReference>
<dbReference type="SMART" id="SM00360">
    <property type="entry name" value="RRM"/>
    <property type="match status" value="2"/>
</dbReference>
<evidence type="ECO:0000256" key="7">
    <source>
        <dbReference type="PROSITE-ProRule" id="PRU00176"/>
    </source>
</evidence>
<dbReference type="Pfam" id="PF00076">
    <property type="entry name" value="RRM_1"/>
    <property type="match status" value="1"/>
</dbReference>
<protein>
    <recommendedName>
        <fullName evidence="4">Nucleolar protein 12</fullName>
    </recommendedName>
</protein>
<evidence type="ECO:0000256" key="1">
    <source>
        <dbReference type="ARBA" id="ARBA00002475"/>
    </source>
</evidence>
<dbReference type="EMBL" id="JANBVN010000098">
    <property type="protein sequence ID" value="KAJ9144445.1"/>
    <property type="molecule type" value="Genomic_DNA"/>
</dbReference>
<organism evidence="10 11">
    <name type="scientific">Coniochaeta hoffmannii</name>
    <dbReference type="NCBI Taxonomy" id="91930"/>
    <lineage>
        <taxon>Eukaryota</taxon>
        <taxon>Fungi</taxon>
        <taxon>Dikarya</taxon>
        <taxon>Ascomycota</taxon>
        <taxon>Pezizomycotina</taxon>
        <taxon>Sordariomycetes</taxon>
        <taxon>Sordariomycetidae</taxon>
        <taxon>Coniochaetales</taxon>
        <taxon>Coniochaetaceae</taxon>
        <taxon>Coniochaeta</taxon>
    </lineage>
</organism>
<dbReference type="GO" id="GO:0019843">
    <property type="term" value="F:rRNA binding"/>
    <property type="evidence" value="ECO:0007669"/>
    <property type="project" value="TreeGrafter"/>
</dbReference>
<reference evidence="10" key="1">
    <citation type="submission" date="2022-07" db="EMBL/GenBank/DDBJ databases">
        <title>Fungi with potential for degradation of polypropylene.</title>
        <authorList>
            <person name="Gostincar C."/>
        </authorList>
    </citation>
    <scope>NUCLEOTIDE SEQUENCE</scope>
    <source>
        <strain evidence="10">EXF-13287</strain>
    </source>
</reference>
<dbReference type="SUPFAM" id="SSF54928">
    <property type="entry name" value="RNA-binding domain, RBD"/>
    <property type="match status" value="2"/>
</dbReference>
<feature type="domain" description="RRM" evidence="9">
    <location>
        <begin position="345"/>
        <end position="454"/>
    </location>
</feature>
<comment type="caution">
    <text evidence="10">The sequence shown here is derived from an EMBL/GenBank/DDBJ whole genome shotgun (WGS) entry which is preliminary data.</text>
</comment>
<gene>
    <name evidence="10" type="ORF">NKR19_g6411</name>
</gene>
<name>A0AA38VIJ3_9PEZI</name>
<dbReference type="InterPro" id="IPR000504">
    <property type="entry name" value="RRM_dom"/>
</dbReference>
<dbReference type="PANTHER" id="PTHR23236">
    <property type="entry name" value="EUKARYOTIC TRANSLATION INITIATION FACTOR 4B/4H"/>
    <property type="match status" value="1"/>
</dbReference>
<keyword evidence="11" id="KW-1185">Reference proteome</keyword>
<evidence type="ECO:0000256" key="4">
    <source>
        <dbReference type="ARBA" id="ARBA00015520"/>
    </source>
</evidence>
<feature type="compositionally biased region" description="Basic and acidic residues" evidence="8">
    <location>
        <begin position="173"/>
        <end position="191"/>
    </location>
</feature>
<evidence type="ECO:0000256" key="5">
    <source>
        <dbReference type="ARBA" id="ARBA00022884"/>
    </source>
</evidence>
<dbReference type="Gene3D" id="3.30.70.330">
    <property type="match status" value="2"/>
</dbReference>
<feature type="compositionally biased region" description="Acidic residues" evidence="8">
    <location>
        <begin position="54"/>
        <end position="126"/>
    </location>
</feature>
<feature type="compositionally biased region" description="Low complexity" evidence="8">
    <location>
        <begin position="127"/>
        <end position="138"/>
    </location>
</feature>
<comment type="subcellular location">
    <subcellularLocation>
        <location evidence="2">Nucleus</location>
        <location evidence="2">Nucleolus</location>
    </subcellularLocation>
</comment>
<keyword evidence="6" id="KW-0539">Nucleus</keyword>
<dbReference type="GO" id="GO:0005730">
    <property type="term" value="C:nucleolus"/>
    <property type="evidence" value="ECO:0007669"/>
    <property type="project" value="UniProtKB-SubCell"/>
</dbReference>
<feature type="compositionally biased region" description="Basic residues" evidence="8">
    <location>
        <begin position="584"/>
        <end position="599"/>
    </location>
</feature>
<evidence type="ECO:0000256" key="6">
    <source>
        <dbReference type="ARBA" id="ARBA00023242"/>
    </source>
</evidence>
<keyword evidence="5 7" id="KW-0694">RNA-binding</keyword>
<feature type="region of interest" description="Disordered" evidence="8">
    <location>
        <begin position="461"/>
        <end position="620"/>
    </location>
</feature>
<evidence type="ECO:0000256" key="3">
    <source>
        <dbReference type="ARBA" id="ARBA00007077"/>
    </source>
</evidence>
<evidence type="ECO:0000256" key="2">
    <source>
        <dbReference type="ARBA" id="ARBA00004604"/>
    </source>
</evidence>
<feature type="compositionally biased region" description="Basic and acidic residues" evidence="8">
    <location>
        <begin position="554"/>
        <end position="583"/>
    </location>
</feature>
<comment type="function">
    <text evidence="1">Involved in pre-25S rRNA processing.</text>
</comment>
<dbReference type="Proteomes" id="UP001174691">
    <property type="component" value="Unassembled WGS sequence"/>
</dbReference>
<evidence type="ECO:0000313" key="11">
    <source>
        <dbReference type="Proteomes" id="UP001174691"/>
    </source>
</evidence>
<evidence type="ECO:0000256" key="8">
    <source>
        <dbReference type="SAM" id="MobiDB-lite"/>
    </source>
</evidence>
<proteinExistence type="inferred from homology"/>
<dbReference type="GO" id="GO:0000463">
    <property type="term" value="P:maturation of LSU-rRNA from tricistronic rRNA transcript (SSU-rRNA, 5.8S rRNA, LSU-rRNA)"/>
    <property type="evidence" value="ECO:0007669"/>
    <property type="project" value="TreeGrafter"/>
</dbReference>
<dbReference type="PROSITE" id="PS50102">
    <property type="entry name" value="RRM"/>
    <property type="match status" value="1"/>
</dbReference>
<comment type="similarity">
    <text evidence="3">Belongs to the RRM RBM34 family.</text>
</comment>